<feature type="domain" description="TIL" evidence="6">
    <location>
        <begin position="236"/>
        <end position="289"/>
    </location>
</feature>
<evidence type="ECO:0000313" key="7">
    <source>
        <dbReference type="EMBL" id="CAG5088371.1"/>
    </source>
</evidence>
<feature type="chain" id="PRO_5035182379" evidence="5">
    <location>
        <begin position="21"/>
        <end position="350"/>
    </location>
</feature>
<dbReference type="InterPro" id="IPR051368">
    <property type="entry name" value="SerProtInhib-TIL_Domain"/>
</dbReference>
<reference evidence="7" key="1">
    <citation type="submission" date="2021-04" db="EMBL/GenBank/DDBJ databases">
        <authorList>
            <person name="Chebbi M.A.C M."/>
        </authorList>
    </citation>
    <scope>NUCLEOTIDE SEQUENCE</scope>
</reference>
<evidence type="ECO:0000256" key="3">
    <source>
        <dbReference type="ARBA" id="ARBA00023157"/>
    </source>
</evidence>
<dbReference type="Gene3D" id="2.10.25.10">
    <property type="entry name" value="Laminin"/>
    <property type="match status" value="2"/>
</dbReference>
<keyword evidence="5" id="KW-0732">Signal</keyword>
<dbReference type="OrthoDB" id="7695409at2759"/>
<evidence type="ECO:0000256" key="5">
    <source>
        <dbReference type="SAM" id="SignalP"/>
    </source>
</evidence>
<accession>A0A8J2H998</accession>
<protein>
    <submittedName>
        <fullName evidence="7">Similar to O4: Probable protease inhibitor Egf0.4a (Microplitis demolitor bracovirus (Isolate Webb))</fullName>
    </submittedName>
</protein>
<evidence type="ECO:0000259" key="6">
    <source>
        <dbReference type="Pfam" id="PF01826"/>
    </source>
</evidence>
<dbReference type="InterPro" id="IPR036084">
    <property type="entry name" value="Ser_inhib-like_sf"/>
</dbReference>
<proteinExistence type="inferred from homology"/>
<feature type="signal peptide" evidence="5">
    <location>
        <begin position="1"/>
        <end position="20"/>
    </location>
</feature>
<evidence type="ECO:0000256" key="1">
    <source>
        <dbReference type="ARBA" id="ARBA00007611"/>
    </source>
</evidence>
<keyword evidence="3" id="KW-1015">Disulfide bond</keyword>
<sequence>MLPIYSKILLLFVCISWIEAIPNYKCDTNEYYNYKDGGDATCQDPDGSSFDVSKNTNGCHCLPGFVRNEHYECVKLEECPEVTNEPSSNPEDSYNIDPNNPETIKLLREIFGTPEDWYAKKNQDKVDDEYPTLRKNIQKVLIEPKNSGYVNQHTDFDLDDPETQKIIQQIFGPNNYNLHENNQDEVDVNSPEFKKNVEKIFDSPPKDYGIEAIPTGDVDEDYLNLNLKNTVAPIVCPGNASFSEIIPVCEAYCDDPRPTLCYRYESDGCLCIEGYIRNATSDCIRIEDCPNIKLEYTQELDDNSYDEKDWPEPEPPKIEDITGGLSDEEWKKRLEEIFGTPDETPVETVE</sequence>
<organism evidence="7 8">
    <name type="scientific">Cotesia congregata</name>
    <name type="common">Parasitoid wasp</name>
    <name type="synonym">Apanteles congregatus</name>
    <dbReference type="NCBI Taxonomy" id="51543"/>
    <lineage>
        <taxon>Eukaryota</taxon>
        <taxon>Metazoa</taxon>
        <taxon>Ecdysozoa</taxon>
        <taxon>Arthropoda</taxon>
        <taxon>Hexapoda</taxon>
        <taxon>Insecta</taxon>
        <taxon>Pterygota</taxon>
        <taxon>Neoptera</taxon>
        <taxon>Endopterygota</taxon>
        <taxon>Hymenoptera</taxon>
        <taxon>Apocrita</taxon>
        <taxon>Ichneumonoidea</taxon>
        <taxon>Braconidae</taxon>
        <taxon>Microgastrinae</taxon>
        <taxon>Cotesia</taxon>
    </lineage>
</organism>
<feature type="region of interest" description="Disordered" evidence="4">
    <location>
        <begin position="303"/>
        <end position="326"/>
    </location>
</feature>
<dbReference type="SUPFAM" id="SSF57567">
    <property type="entry name" value="Serine protease inhibitors"/>
    <property type="match status" value="2"/>
</dbReference>
<dbReference type="GO" id="GO:0030414">
    <property type="term" value="F:peptidase inhibitor activity"/>
    <property type="evidence" value="ECO:0007669"/>
    <property type="project" value="UniProtKB-KW"/>
</dbReference>
<evidence type="ECO:0000313" key="8">
    <source>
        <dbReference type="Proteomes" id="UP000786811"/>
    </source>
</evidence>
<dbReference type="PANTHER" id="PTHR23259">
    <property type="entry name" value="RIDDLE"/>
    <property type="match status" value="1"/>
</dbReference>
<dbReference type="Proteomes" id="UP000786811">
    <property type="component" value="Unassembled WGS sequence"/>
</dbReference>
<keyword evidence="2" id="KW-0646">Protease inhibitor</keyword>
<dbReference type="PANTHER" id="PTHR23259:SF70">
    <property type="entry name" value="ACCESSORY GLAND PROTEIN ACP62F-RELATED"/>
    <property type="match status" value="1"/>
</dbReference>
<dbReference type="CDD" id="cd19941">
    <property type="entry name" value="TIL"/>
    <property type="match status" value="2"/>
</dbReference>
<dbReference type="EMBL" id="CAJNRD030001119">
    <property type="protein sequence ID" value="CAG5088371.1"/>
    <property type="molecule type" value="Genomic_DNA"/>
</dbReference>
<evidence type="ECO:0000256" key="2">
    <source>
        <dbReference type="ARBA" id="ARBA00022690"/>
    </source>
</evidence>
<dbReference type="Pfam" id="PF01826">
    <property type="entry name" value="TIL"/>
    <property type="match status" value="1"/>
</dbReference>
<feature type="compositionally biased region" description="Basic and acidic residues" evidence="4">
    <location>
        <begin position="305"/>
        <end position="320"/>
    </location>
</feature>
<evidence type="ECO:0000256" key="4">
    <source>
        <dbReference type="SAM" id="MobiDB-lite"/>
    </source>
</evidence>
<dbReference type="AlphaFoldDB" id="A0A8J2H998"/>
<keyword evidence="8" id="KW-1185">Reference proteome</keyword>
<name>A0A8J2H998_COTCN</name>
<comment type="caution">
    <text evidence="7">The sequence shown here is derived from an EMBL/GenBank/DDBJ whole genome shotgun (WGS) entry which is preliminary data.</text>
</comment>
<comment type="similarity">
    <text evidence="1">Belongs to the serine protease inhibitor-like (TIL domain-containing) family.</text>
</comment>
<dbReference type="InterPro" id="IPR002919">
    <property type="entry name" value="TIL_dom"/>
</dbReference>
<gene>
    <name evidence="7" type="ORF">HICCMSTLAB_LOCUS4816</name>
</gene>